<feature type="domain" description="F5/8 type C" evidence="1">
    <location>
        <begin position="88"/>
        <end position="181"/>
    </location>
</feature>
<name>A0ABQ9E9M8_TEGGR</name>
<dbReference type="SUPFAM" id="SSF49785">
    <property type="entry name" value="Galactose-binding domain-like"/>
    <property type="match status" value="1"/>
</dbReference>
<sequence>AGIIIELRFEKKVINDEKWKQEISQYIKVIKSSNKQLSKDIKDTKSSTKQLSQDIKDTKSSTKQLSQDIKDIKSSMRHVLSFWIWKGVGVELPFISRIVGVATQRRYSIQQWVTSYRVYYSEDCIKWELIGGGDGKVFAGNVEGDDIKKNFFNQPVKAKCIRVNPLTWYNHVSMRMDAIGCRI</sequence>
<evidence type="ECO:0000313" key="2">
    <source>
        <dbReference type="EMBL" id="KAJ8300587.1"/>
    </source>
</evidence>
<dbReference type="EMBL" id="JARBDR010000919">
    <property type="protein sequence ID" value="KAJ8300587.1"/>
    <property type="molecule type" value="Genomic_DNA"/>
</dbReference>
<organism evidence="2 3">
    <name type="scientific">Tegillarca granosa</name>
    <name type="common">Malaysian cockle</name>
    <name type="synonym">Anadara granosa</name>
    <dbReference type="NCBI Taxonomy" id="220873"/>
    <lineage>
        <taxon>Eukaryota</taxon>
        <taxon>Metazoa</taxon>
        <taxon>Spiralia</taxon>
        <taxon>Lophotrochozoa</taxon>
        <taxon>Mollusca</taxon>
        <taxon>Bivalvia</taxon>
        <taxon>Autobranchia</taxon>
        <taxon>Pteriomorphia</taxon>
        <taxon>Arcoida</taxon>
        <taxon>Arcoidea</taxon>
        <taxon>Arcidae</taxon>
        <taxon>Tegillarca</taxon>
    </lineage>
</organism>
<dbReference type="Proteomes" id="UP001217089">
    <property type="component" value="Unassembled WGS sequence"/>
</dbReference>
<protein>
    <recommendedName>
        <fullName evidence="1">F5/8 type C domain-containing protein</fullName>
    </recommendedName>
</protein>
<reference evidence="2 3" key="1">
    <citation type="submission" date="2022-12" db="EMBL/GenBank/DDBJ databases">
        <title>Chromosome-level genome of Tegillarca granosa.</title>
        <authorList>
            <person name="Kim J."/>
        </authorList>
    </citation>
    <scope>NUCLEOTIDE SEQUENCE [LARGE SCALE GENOMIC DNA]</scope>
    <source>
        <strain evidence="2">Teg-2019</strain>
        <tissue evidence="2">Adductor muscle</tissue>
    </source>
</reference>
<feature type="non-terminal residue" evidence="2">
    <location>
        <position position="1"/>
    </location>
</feature>
<accession>A0ABQ9E9M8</accession>
<comment type="caution">
    <text evidence="2">The sequence shown here is derived from an EMBL/GenBank/DDBJ whole genome shotgun (WGS) entry which is preliminary data.</text>
</comment>
<keyword evidence="3" id="KW-1185">Reference proteome</keyword>
<dbReference type="InterPro" id="IPR000421">
    <property type="entry name" value="FA58C"/>
</dbReference>
<dbReference type="InterPro" id="IPR008979">
    <property type="entry name" value="Galactose-bd-like_sf"/>
</dbReference>
<dbReference type="PROSITE" id="PS50022">
    <property type="entry name" value="FA58C_3"/>
    <property type="match status" value="1"/>
</dbReference>
<evidence type="ECO:0000313" key="3">
    <source>
        <dbReference type="Proteomes" id="UP001217089"/>
    </source>
</evidence>
<dbReference type="Pfam" id="PF00754">
    <property type="entry name" value="F5_F8_type_C"/>
    <property type="match status" value="1"/>
</dbReference>
<dbReference type="Gene3D" id="2.60.120.260">
    <property type="entry name" value="Galactose-binding domain-like"/>
    <property type="match status" value="1"/>
</dbReference>
<gene>
    <name evidence="2" type="ORF">KUTeg_022106</name>
</gene>
<dbReference type="PANTHER" id="PTHR24543">
    <property type="entry name" value="MULTICOPPER OXIDASE-RELATED"/>
    <property type="match status" value="1"/>
</dbReference>
<dbReference type="SUPFAM" id="SSF58100">
    <property type="entry name" value="Bacterial hemolysins"/>
    <property type="match status" value="1"/>
</dbReference>
<evidence type="ECO:0000259" key="1">
    <source>
        <dbReference type="PROSITE" id="PS50022"/>
    </source>
</evidence>
<proteinExistence type="predicted"/>